<dbReference type="InterPro" id="IPR026259">
    <property type="entry name" value="MauG/Cytc_peroxidase"/>
</dbReference>
<proteinExistence type="predicted"/>
<dbReference type="Proteomes" id="UP000326944">
    <property type="component" value="Chromosome"/>
</dbReference>
<sequence>MSIRILALISFIVITSSFTISYFTSRSPKQLYSDDELRKVALSRNMASIPSDYKDLLKLTDTKENRLTKNKITLGKELYFDTILSKNKDISCSTCHLISKDSKNKTVYSDLLTAKKNKKSDCIICHLSDQSGTDRQENAIGHQGGENPLHLNTLTTLNSSLAKYLTWDGSVESVEEQSGNSIKDKYKMAMDEKEVEQRLKESDKYNKLFRHSFGEVKFEYVQKALGAYLRTLTTRSAYDRFLEGDNDAMSASAKRGLSNFIDFGCKGCHTGITVGGQSIQKFPVRDYNSIMDVTNSFKDEGREIGSFGFNNGVYHTYPFENKGGFMGKDGRRLFRVPMLRNVTKTSPYFHNGSVMKIRDAVILMARHQLGMSLTSQQTDDIVEFLKSLEGNIVEYDIVDGDKNEK</sequence>
<dbReference type="PROSITE" id="PS51007">
    <property type="entry name" value="CYTC"/>
    <property type="match status" value="1"/>
</dbReference>
<dbReference type="Gene3D" id="1.10.760.10">
    <property type="entry name" value="Cytochrome c-like domain"/>
    <property type="match status" value="3"/>
</dbReference>
<dbReference type="GO" id="GO:0004130">
    <property type="term" value="F:cytochrome-c peroxidase activity"/>
    <property type="evidence" value="ECO:0007669"/>
    <property type="project" value="TreeGrafter"/>
</dbReference>
<keyword evidence="6" id="KW-0560">Oxidoreductase</keyword>
<feature type="binding site" description="axial binding residue" evidence="9">
    <location>
        <position position="269"/>
    </location>
    <ligand>
        <name>heme c</name>
        <dbReference type="ChEBI" id="CHEBI:61717"/>
        <label>2</label>
    </ligand>
    <ligandPart>
        <name>Fe</name>
        <dbReference type="ChEBI" id="CHEBI:18248"/>
    </ligandPart>
</feature>
<feature type="binding site" description="axial binding residue" evidence="9">
    <location>
        <position position="96"/>
    </location>
    <ligand>
        <name>heme c</name>
        <dbReference type="ChEBI" id="CHEBI:61717"/>
        <label>1</label>
    </ligand>
    <ligandPart>
        <name>Fe</name>
        <dbReference type="ChEBI" id="CHEBI:18248"/>
    </ligandPart>
</feature>
<evidence type="ECO:0000256" key="7">
    <source>
        <dbReference type="ARBA" id="ARBA00023004"/>
    </source>
</evidence>
<keyword evidence="5" id="KW-0574">Periplasm</keyword>
<name>A0A5P8P0X4_9BACT</name>
<keyword evidence="2 8" id="KW-0349">Heme</keyword>
<dbReference type="InterPro" id="IPR036909">
    <property type="entry name" value="Cyt_c-like_dom_sf"/>
</dbReference>
<reference evidence="11 12" key="1">
    <citation type="submission" date="2019-09" db="EMBL/GenBank/DDBJ databases">
        <title>Sulfurimonas gotlandica sp. nov., a chemoautotrophic and psychrotolerant epsilonproteobacterium isolated from a pelagic redoxcline, and an emended description of the genus Sulfurimonas.</title>
        <authorList>
            <person name="Wang S."/>
            <person name="Jiang L."/>
            <person name="Shao S."/>
        </authorList>
    </citation>
    <scope>NUCLEOTIDE SEQUENCE [LARGE SCALE GENOMIC DNA]</scope>
    <source>
        <strain evidence="11 12">GYSZ_1</strain>
    </source>
</reference>
<feature type="binding site" description="covalent" evidence="8">
    <location>
        <position position="95"/>
    </location>
    <ligand>
        <name>heme c</name>
        <dbReference type="ChEBI" id="CHEBI:61717"/>
        <label>1</label>
    </ligand>
</feature>
<dbReference type="GO" id="GO:0042597">
    <property type="term" value="C:periplasmic space"/>
    <property type="evidence" value="ECO:0007669"/>
    <property type="project" value="UniProtKB-SubCell"/>
</dbReference>
<evidence type="ECO:0000313" key="12">
    <source>
        <dbReference type="Proteomes" id="UP000326944"/>
    </source>
</evidence>
<evidence type="ECO:0000256" key="2">
    <source>
        <dbReference type="ARBA" id="ARBA00022617"/>
    </source>
</evidence>
<feature type="domain" description="Cytochrome c" evidence="10">
    <location>
        <begin position="251"/>
        <end position="389"/>
    </location>
</feature>
<feature type="binding site" description="covalent" evidence="8">
    <location>
        <position position="265"/>
    </location>
    <ligand>
        <name>heme c</name>
        <dbReference type="ChEBI" id="CHEBI:61717"/>
        <label>2</label>
    </ligand>
</feature>
<keyword evidence="4" id="KW-0732">Signal</keyword>
<evidence type="ECO:0000256" key="3">
    <source>
        <dbReference type="ARBA" id="ARBA00022723"/>
    </source>
</evidence>
<dbReference type="GO" id="GO:0046872">
    <property type="term" value="F:metal ion binding"/>
    <property type="evidence" value="ECO:0007669"/>
    <property type="project" value="UniProtKB-KW"/>
</dbReference>
<comment type="PTM">
    <text evidence="8">Binds 2 heme groups per subunit.</text>
</comment>
<dbReference type="GO" id="GO:0009055">
    <property type="term" value="F:electron transfer activity"/>
    <property type="evidence" value="ECO:0007669"/>
    <property type="project" value="InterPro"/>
</dbReference>
<evidence type="ECO:0000256" key="9">
    <source>
        <dbReference type="PIRSR" id="PIRSR000294-2"/>
    </source>
</evidence>
<evidence type="ECO:0000313" key="11">
    <source>
        <dbReference type="EMBL" id="QFR49314.1"/>
    </source>
</evidence>
<feature type="binding site" description="axial binding residue" evidence="9">
    <location>
        <position position="142"/>
    </location>
    <ligand>
        <name>heme c</name>
        <dbReference type="ChEBI" id="CHEBI:61717"/>
        <label>1</label>
    </ligand>
    <ligandPart>
        <name>Fe</name>
        <dbReference type="ChEBI" id="CHEBI:18248"/>
    </ligandPart>
</feature>
<feature type="binding site" description="axial binding residue" evidence="9">
    <location>
        <position position="364"/>
    </location>
    <ligand>
        <name>heme c</name>
        <dbReference type="ChEBI" id="CHEBI:61717"/>
        <label>2</label>
    </ligand>
    <ligandPart>
        <name>Fe</name>
        <dbReference type="ChEBI" id="CHEBI:18248"/>
    </ligandPart>
</feature>
<keyword evidence="7 9" id="KW-0408">Iron</keyword>
<dbReference type="PIRSF" id="PIRSF000294">
    <property type="entry name" value="Cytochrome-c_peroxidase"/>
    <property type="match status" value="1"/>
</dbReference>
<dbReference type="RefSeq" id="WP_152307257.1">
    <property type="nucleotide sequence ID" value="NZ_CP043617.1"/>
</dbReference>
<keyword evidence="3 9" id="KW-0479">Metal-binding</keyword>
<dbReference type="SUPFAM" id="SSF46626">
    <property type="entry name" value="Cytochrome c"/>
    <property type="match status" value="3"/>
</dbReference>
<dbReference type="AlphaFoldDB" id="A0A5P8P0X4"/>
<dbReference type="KEGG" id="sulg:FJR48_06065"/>
<dbReference type="EMBL" id="CP043617">
    <property type="protein sequence ID" value="QFR49314.1"/>
    <property type="molecule type" value="Genomic_DNA"/>
</dbReference>
<dbReference type="OrthoDB" id="9805202at2"/>
<evidence type="ECO:0000256" key="4">
    <source>
        <dbReference type="ARBA" id="ARBA00022729"/>
    </source>
</evidence>
<accession>A0A5P8P0X4</accession>
<feature type="binding site" description="covalent" evidence="8">
    <location>
        <position position="268"/>
    </location>
    <ligand>
        <name>heme c</name>
        <dbReference type="ChEBI" id="CHEBI:61717"/>
        <label>2</label>
    </ligand>
</feature>
<comment type="cofactor">
    <cofactor evidence="8">
        <name>heme</name>
        <dbReference type="ChEBI" id="CHEBI:30413"/>
    </cofactor>
    <text evidence="8">Binds 2 heme groups.</text>
</comment>
<dbReference type="PANTHER" id="PTHR30600">
    <property type="entry name" value="CYTOCHROME C PEROXIDASE-RELATED"/>
    <property type="match status" value="1"/>
</dbReference>
<evidence type="ECO:0000256" key="5">
    <source>
        <dbReference type="ARBA" id="ARBA00022764"/>
    </source>
</evidence>
<dbReference type="GO" id="GO:0020037">
    <property type="term" value="F:heme binding"/>
    <property type="evidence" value="ECO:0007669"/>
    <property type="project" value="InterPro"/>
</dbReference>
<organism evidence="11 12">
    <name type="scientific">Sulfurimonas lithotrophica</name>
    <dbReference type="NCBI Taxonomy" id="2590022"/>
    <lineage>
        <taxon>Bacteria</taxon>
        <taxon>Pseudomonadati</taxon>
        <taxon>Campylobacterota</taxon>
        <taxon>Epsilonproteobacteria</taxon>
        <taxon>Campylobacterales</taxon>
        <taxon>Sulfurimonadaceae</taxon>
        <taxon>Sulfurimonas</taxon>
    </lineage>
</organism>
<dbReference type="InterPro" id="IPR004852">
    <property type="entry name" value="Di-haem_cyt_c_peroxidsae"/>
</dbReference>
<evidence type="ECO:0000256" key="6">
    <source>
        <dbReference type="ARBA" id="ARBA00023002"/>
    </source>
</evidence>
<dbReference type="Pfam" id="PF03150">
    <property type="entry name" value="CCP_MauG"/>
    <property type="match status" value="2"/>
</dbReference>
<dbReference type="InterPro" id="IPR009056">
    <property type="entry name" value="Cyt_c-like_dom"/>
</dbReference>
<gene>
    <name evidence="11" type="ORF">FJR48_06065</name>
</gene>
<protein>
    <submittedName>
        <fullName evidence="11">C-type cytochrome</fullName>
    </submittedName>
</protein>
<evidence type="ECO:0000259" key="10">
    <source>
        <dbReference type="PROSITE" id="PS51007"/>
    </source>
</evidence>
<dbReference type="InterPro" id="IPR051395">
    <property type="entry name" value="Cytochrome_c_Peroxidase/MauG"/>
</dbReference>
<feature type="binding site" description="covalent" evidence="8">
    <location>
        <position position="92"/>
    </location>
    <ligand>
        <name>heme c</name>
        <dbReference type="ChEBI" id="CHEBI:61717"/>
        <label>1</label>
    </ligand>
</feature>
<evidence type="ECO:0000256" key="8">
    <source>
        <dbReference type="PIRSR" id="PIRSR000294-1"/>
    </source>
</evidence>
<dbReference type="PANTHER" id="PTHR30600:SF7">
    <property type="entry name" value="CYTOCHROME C PEROXIDASE-RELATED"/>
    <property type="match status" value="1"/>
</dbReference>
<evidence type="ECO:0000256" key="1">
    <source>
        <dbReference type="ARBA" id="ARBA00004418"/>
    </source>
</evidence>
<keyword evidence="12" id="KW-1185">Reference proteome</keyword>
<comment type="subcellular location">
    <subcellularLocation>
        <location evidence="1">Periplasm</location>
    </subcellularLocation>
</comment>